<proteinExistence type="inferred from homology"/>
<dbReference type="AlphaFoldDB" id="A0A250AXR2"/>
<dbReference type="InterPro" id="IPR011032">
    <property type="entry name" value="GroES-like_sf"/>
</dbReference>
<dbReference type="RefSeq" id="WP_095845310.1">
    <property type="nucleotide sequence ID" value="NZ_CP014136.1"/>
</dbReference>
<dbReference type="InterPro" id="IPR013154">
    <property type="entry name" value="ADH-like_N"/>
</dbReference>
<dbReference type="PROSITE" id="PS00059">
    <property type="entry name" value="ADH_ZINC"/>
    <property type="match status" value="1"/>
</dbReference>
<evidence type="ECO:0000256" key="3">
    <source>
        <dbReference type="ARBA" id="ARBA00022723"/>
    </source>
</evidence>
<dbReference type="Gene3D" id="3.40.50.720">
    <property type="entry name" value="NAD(P)-binding Rossmann-like Domain"/>
    <property type="match status" value="1"/>
</dbReference>
<dbReference type="SUPFAM" id="SSF51735">
    <property type="entry name" value="NAD(P)-binding Rossmann-fold domains"/>
    <property type="match status" value="1"/>
</dbReference>
<keyword evidence="3 6" id="KW-0479">Metal-binding</keyword>
<evidence type="ECO:0000313" key="8">
    <source>
        <dbReference type="EMBL" id="ATA18707.1"/>
    </source>
</evidence>
<evidence type="ECO:0000256" key="2">
    <source>
        <dbReference type="ARBA" id="ARBA00008072"/>
    </source>
</evidence>
<evidence type="ECO:0000313" key="9">
    <source>
        <dbReference type="Proteomes" id="UP000217182"/>
    </source>
</evidence>
<feature type="domain" description="Enoyl reductase (ER)" evidence="7">
    <location>
        <begin position="15"/>
        <end position="350"/>
    </location>
</feature>
<dbReference type="PANTHER" id="PTHR43350:SF2">
    <property type="entry name" value="GROES-LIKE ZINC-BINDING ALCOHOL DEHYDROGENASE FAMILY PROTEIN"/>
    <property type="match status" value="1"/>
</dbReference>
<dbReference type="InterPro" id="IPR013149">
    <property type="entry name" value="ADH-like_C"/>
</dbReference>
<dbReference type="SUPFAM" id="SSF50129">
    <property type="entry name" value="GroES-like"/>
    <property type="match status" value="1"/>
</dbReference>
<dbReference type="CDD" id="cd08278">
    <property type="entry name" value="benzyl_alcohol_DH"/>
    <property type="match status" value="1"/>
</dbReference>
<evidence type="ECO:0000256" key="4">
    <source>
        <dbReference type="ARBA" id="ARBA00022833"/>
    </source>
</evidence>
<gene>
    <name evidence="8" type="ORF">AWC35_04750</name>
</gene>
<dbReference type="KEGG" id="gqu:AWC35_04750"/>
<dbReference type="InterPro" id="IPR002328">
    <property type="entry name" value="ADH_Zn_CS"/>
</dbReference>
<dbReference type="Pfam" id="PF00107">
    <property type="entry name" value="ADH_zinc_N"/>
    <property type="match status" value="1"/>
</dbReference>
<sequence>MNARQRQAAVTAAHGQALVFRPLRLRPPRVNEVRVRLVACGICHTDLSCCAGAMAGAILGHEGAGIVEQVGKQVRSVQPGDAVVLSYQSCGQCPACRQQRPAHCENFWQLNFDFQRLDGSSGYYPPLHGHFFGQSAFATHALVTERNLVKVAPDLPLEVIAPLGCGLQTGAGTIINSLNLQAGENVLILGAGTVGLAAIMAAAIRQAGNIAAVDLLPQRLQLAAELGATTTLAGDDPALPAALTALGVAWDYVVDTTGSRMLDELGQQVLCPGGTLVRLTGGGGMRLSEGRKIISVIQGDAIPQRFIPYLIAQWQKGCFPFDRLITHYPFNAINQALAAAKSGDAIKAVLRFT</sequence>
<dbReference type="Pfam" id="PF08240">
    <property type="entry name" value="ADH_N"/>
    <property type="match status" value="1"/>
</dbReference>
<dbReference type="EMBL" id="CP014136">
    <property type="protein sequence ID" value="ATA18707.1"/>
    <property type="molecule type" value="Genomic_DNA"/>
</dbReference>
<evidence type="ECO:0000256" key="6">
    <source>
        <dbReference type="RuleBase" id="RU361277"/>
    </source>
</evidence>
<dbReference type="SMART" id="SM00829">
    <property type="entry name" value="PKS_ER"/>
    <property type="match status" value="1"/>
</dbReference>
<name>A0A250AXR2_9GAMM</name>
<dbReference type="GO" id="GO:0008270">
    <property type="term" value="F:zinc ion binding"/>
    <property type="evidence" value="ECO:0007669"/>
    <property type="project" value="InterPro"/>
</dbReference>
<keyword evidence="5" id="KW-0560">Oxidoreductase</keyword>
<dbReference type="InterPro" id="IPR020843">
    <property type="entry name" value="ER"/>
</dbReference>
<evidence type="ECO:0000256" key="1">
    <source>
        <dbReference type="ARBA" id="ARBA00001947"/>
    </source>
</evidence>
<dbReference type="OrthoDB" id="9773078at2"/>
<accession>A0A250AXR2</accession>
<dbReference type="InterPro" id="IPR036291">
    <property type="entry name" value="NAD(P)-bd_dom_sf"/>
</dbReference>
<comment type="similarity">
    <text evidence="2 6">Belongs to the zinc-containing alcohol dehydrogenase family.</text>
</comment>
<keyword evidence="9" id="KW-1185">Reference proteome</keyword>
<dbReference type="PANTHER" id="PTHR43350">
    <property type="entry name" value="NAD-DEPENDENT ALCOHOL DEHYDROGENASE"/>
    <property type="match status" value="1"/>
</dbReference>
<dbReference type="Proteomes" id="UP000217182">
    <property type="component" value="Chromosome"/>
</dbReference>
<protein>
    <submittedName>
        <fullName evidence="8">Alcohol dehydrogenase</fullName>
    </submittedName>
</protein>
<evidence type="ECO:0000256" key="5">
    <source>
        <dbReference type="ARBA" id="ARBA00023002"/>
    </source>
</evidence>
<evidence type="ECO:0000259" key="7">
    <source>
        <dbReference type="SMART" id="SM00829"/>
    </source>
</evidence>
<dbReference type="Gene3D" id="3.90.180.10">
    <property type="entry name" value="Medium-chain alcohol dehydrogenases, catalytic domain"/>
    <property type="match status" value="1"/>
</dbReference>
<comment type="cofactor">
    <cofactor evidence="1 6">
        <name>Zn(2+)</name>
        <dbReference type="ChEBI" id="CHEBI:29105"/>
    </cofactor>
</comment>
<reference evidence="8 9" key="1">
    <citation type="submission" date="2016-01" db="EMBL/GenBank/DDBJ databases">
        <authorList>
            <person name="Oliw E.H."/>
        </authorList>
    </citation>
    <scope>NUCLEOTIDE SEQUENCE [LARGE SCALE GENOMIC DNA]</scope>
    <source>
        <strain evidence="8 9">FRB97</strain>
    </source>
</reference>
<keyword evidence="4 6" id="KW-0862">Zinc</keyword>
<organism evidence="8 9">
    <name type="scientific">Gibbsiella quercinecans</name>
    <dbReference type="NCBI Taxonomy" id="929813"/>
    <lineage>
        <taxon>Bacteria</taxon>
        <taxon>Pseudomonadati</taxon>
        <taxon>Pseudomonadota</taxon>
        <taxon>Gammaproteobacteria</taxon>
        <taxon>Enterobacterales</taxon>
        <taxon>Yersiniaceae</taxon>
        <taxon>Gibbsiella</taxon>
    </lineage>
</organism>
<dbReference type="GO" id="GO:0016616">
    <property type="term" value="F:oxidoreductase activity, acting on the CH-OH group of donors, NAD or NADP as acceptor"/>
    <property type="evidence" value="ECO:0007669"/>
    <property type="project" value="UniProtKB-ARBA"/>
</dbReference>